<dbReference type="PANTHER" id="PTHR31774:SF0">
    <property type="entry name" value="PROTEIN SHISA-6"/>
    <property type="match status" value="1"/>
</dbReference>
<sequence length="121" mass="13931">MFLLTKPEPETAANRRPSQEYHRQRNHQHDYQHSHLDLTALTPKMDRPQRGNNILTSATEPYDLSRSFQNLSPLPPSYELPPSKAALSKYWSSLHRLSRWSSVGLPSRREPTSSPVSLHAF</sequence>
<keyword evidence="4" id="KW-0472">Membrane</keyword>
<evidence type="ECO:0000256" key="1">
    <source>
        <dbReference type="ARBA" id="ARBA00004370"/>
    </source>
</evidence>
<dbReference type="AlphaFoldDB" id="A0A9Q0E8V0"/>
<dbReference type="OrthoDB" id="9836398at2759"/>
<reference evidence="6" key="1">
    <citation type="submission" date="2022-07" db="EMBL/GenBank/DDBJ databases">
        <title>Chromosome-level genome of Muraenolepis orangiensis.</title>
        <authorList>
            <person name="Kim J."/>
        </authorList>
    </citation>
    <scope>NUCLEOTIDE SEQUENCE</scope>
    <source>
        <strain evidence="6">KU_S4_2022</strain>
        <tissue evidence="6">Muscle</tissue>
    </source>
</reference>
<dbReference type="Proteomes" id="UP001148018">
    <property type="component" value="Unassembled WGS sequence"/>
</dbReference>
<dbReference type="GO" id="GO:0045211">
    <property type="term" value="C:postsynaptic membrane"/>
    <property type="evidence" value="ECO:0007669"/>
    <property type="project" value="TreeGrafter"/>
</dbReference>
<organism evidence="6 7">
    <name type="scientific">Muraenolepis orangiensis</name>
    <name type="common">Patagonian moray cod</name>
    <dbReference type="NCBI Taxonomy" id="630683"/>
    <lineage>
        <taxon>Eukaryota</taxon>
        <taxon>Metazoa</taxon>
        <taxon>Chordata</taxon>
        <taxon>Craniata</taxon>
        <taxon>Vertebrata</taxon>
        <taxon>Euteleostomi</taxon>
        <taxon>Actinopterygii</taxon>
        <taxon>Neopterygii</taxon>
        <taxon>Teleostei</taxon>
        <taxon>Neoteleostei</taxon>
        <taxon>Acanthomorphata</taxon>
        <taxon>Zeiogadaria</taxon>
        <taxon>Gadariae</taxon>
        <taxon>Gadiformes</taxon>
        <taxon>Muraenolepidoidei</taxon>
        <taxon>Muraenolepididae</taxon>
        <taxon>Muraenolepis</taxon>
    </lineage>
</organism>
<evidence type="ECO:0000256" key="2">
    <source>
        <dbReference type="ARBA" id="ARBA00022692"/>
    </source>
</evidence>
<name>A0A9Q0E8V0_9TELE</name>
<proteinExistence type="predicted"/>
<keyword evidence="2" id="KW-0812">Transmembrane</keyword>
<gene>
    <name evidence="6" type="ORF">NHX12_032161</name>
</gene>
<keyword evidence="7" id="KW-1185">Reference proteome</keyword>
<evidence type="ECO:0000256" key="3">
    <source>
        <dbReference type="ARBA" id="ARBA00022989"/>
    </source>
</evidence>
<dbReference type="GO" id="GO:0032281">
    <property type="term" value="C:AMPA glutamate receptor complex"/>
    <property type="evidence" value="ECO:0007669"/>
    <property type="project" value="TreeGrafter"/>
</dbReference>
<feature type="compositionally biased region" description="Polar residues" evidence="5">
    <location>
        <begin position="112"/>
        <end position="121"/>
    </location>
</feature>
<protein>
    <submittedName>
        <fullName evidence="6">Uncharacterized protein</fullName>
    </submittedName>
</protein>
<accession>A0A9Q0E8V0</accession>
<feature type="compositionally biased region" description="Basic and acidic residues" evidence="5">
    <location>
        <begin position="17"/>
        <end position="36"/>
    </location>
</feature>
<keyword evidence="3" id="KW-1133">Transmembrane helix</keyword>
<evidence type="ECO:0000256" key="5">
    <source>
        <dbReference type="SAM" id="MobiDB-lite"/>
    </source>
</evidence>
<dbReference type="GO" id="GO:0014069">
    <property type="term" value="C:postsynaptic density"/>
    <property type="evidence" value="ECO:0007669"/>
    <property type="project" value="TreeGrafter"/>
</dbReference>
<comment type="subcellular location">
    <subcellularLocation>
        <location evidence="1">Membrane</location>
    </subcellularLocation>
</comment>
<feature type="compositionally biased region" description="Polar residues" evidence="5">
    <location>
        <begin position="50"/>
        <end position="59"/>
    </location>
</feature>
<evidence type="ECO:0000313" key="7">
    <source>
        <dbReference type="Proteomes" id="UP001148018"/>
    </source>
</evidence>
<evidence type="ECO:0000256" key="4">
    <source>
        <dbReference type="ARBA" id="ARBA00023136"/>
    </source>
</evidence>
<dbReference type="GO" id="GO:0032591">
    <property type="term" value="C:dendritic spine membrane"/>
    <property type="evidence" value="ECO:0007669"/>
    <property type="project" value="TreeGrafter"/>
</dbReference>
<feature type="region of interest" description="Disordered" evidence="5">
    <location>
        <begin position="1"/>
        <end position="79"/>
    </location>
</feature>
<comment type="caution">
    <text evidence="6">The sequence shown here is derived from an EMBL/GenBank/DDBJ whole genome shotgun (WGS) entry which is preliminary data.</text>
</comment>
<dbReference type="GO" id="GO:0048172">
    <property type="term" value="P:regulation of short-term neuronal synaptic plasticity"/>
    <property type="evidence" value="ECO:0007669"/>
    <property type="project" value="TreeGrafter"/>
</dbReference>
<dbReference type="InterPro" id="IPR026910">
    <property type="entry name" value="Shisa"/>
</dbReference>
<dbReference type="EMBL" id="JANIIK010000047">
    <property type="protein sequence ID" value="KAJ3601188.1"/>
    <property type="molecule type" value="Genomic_DNA"/>
</dbReference>
<dbReference type="PANTHER" id="PTHR31774">
    <property type="entry name" value="PROTEIN SHISA-9-RELATED"/>
    <property type="match status" value="1"/>
</dbReference>
<feature type="region of interest" description="Disordered" evidence="5">
    <location>
        <begin position="102"/>
        <end position="121"/>
    </location>
</feature>
<evidence type="ECO:0000313" key="6">
    <source>
        <dbReference type="EMBL" id="KAJ3601188.1"/>
    </source>
</evidence>